<comment type="pathway">
    <text evidence="4">Purine metabolism; purine nucleoside salvage.</text>
</comment>
<evidence type="ECO:0000259" key="5">
    <source>
        <dbReference type="Pfam" id="PF01048"/>
    </source>
</evidence>
<dbReference type="AlphaFoldDB" id="A0A5C6MEE8"/>
<comment type="caution">
    <text evidence="6">The sequence shown here is derived from an EMBL/GenBank/DDBJ whole genome shotgun (WGS) entry which is preliminary data.</text>
</comment>
<dbReference type="GO" id="GO:0017061">
    <property type="term" value="F:S-methyl-5-thioadenosine phosphorylase activity"/>
    <property type="evidence" value="ECO:0007669"/>
    <property type="project" value="InterPro"/>
</dbReference>
<comment type="function">
    <text evidence="4">Purine nucleoside phosphorylase involved in purine salvage.</text>
</comment>
<evidence type="ECO:0000256" key="4">
    <source>
        <dbReference type="HAMAP-Rule" id="MF_01963"/>
    </source>
</evidence>
<feature type="domain" description="Nucleoside phosphorylase" evidence="5">
    <location>
        <begin position="8"/>
        <end position="246"/>
    </location>
</feature>
<reference evidence="6 7" key="1">
    <citation type="submission" date="2019-08" db="EMBL/GenBank/DDBJ databases">
        <title>100 year-old enigma solved: identification of Planctomyces bekefii, the type genus and species of the phylum Planctomycetes.</title>
        <authorList>
            <person name="Svetlana D.N."/>
            <person name="Overmann J."/>
        </authorList>
    </citation>
    <scope>NUCLEOTIDE SEQUENCE [LARGE SCALE GENOMIC DNA]</scope>
    <source>
        <strain evidence="6">Phe10_nw2017</strain>
    </source>
</reference>
<dbReference type="InterPro" id="IPR035994">
    <property type="entry name" value="Nucleoside_phosphorylase_sf"/>
</dbReference>
<dbReference type="InterPro" id="IPR010044">
    <property type="entry name" value="MTAP"/>
</dbReference>
<sequence length="266" mass="29549">MAKNKQADIGIFGGSGLYSFLKDVKEVTVETPYGAPSDNIFIGEHAGKKVAFLPRHDRHHRIPPHKINYRANVWAFKELGCSSVICPCAAGSLQKEYAPGDFAIADQWVDRTKGREDTFFDGPIATHVSPAEPYTPELRQLALLAAKENNIKVHDGGTIVVINGPRFSSKAESEWFHKMGWQIINMTQYPEAHLVREAGMACVNISLITDYDSGVHTGTAPVSHSEVIKVFGQNIENLRKLLFSLIEKIPADEFYGADKVLEHSRF</sequence>
<dbReference type="PANTHER" id="PTHR42679:SF2">
    <property type="entry name" value="S-METHYL-5'-THIOADENOSINE PHOSPHORYLASE"/>
    <property type="match status" value="1"/>
</dbReference>
<dbReference type="Pfam" id="PF01048">
    <property type="entry name" value="PNP_UDP_1"/>
    <property type="match status" value="1"/>
</dbReference>
<proteinExistence type="inferred from homology"/>
<comment type="similarity">
    <text evidence="4">Belongs to the PNP/MTAP phosphorylase family. MTAP subfamily.</text>
</comment>
<dbReference type="FunFam" id="3.40.50.1580:FF:000012">
    <property type="entry name" value="Probable 6-oxopurine nucleoside phosphorylase"/>
    <property type="match status" value="1"/>
</dbReference>
<organism evidence="6 7">
    <name type="scientific">Planctomyces bekefii</name>
    <dbReference type="NCBI Taxonomy" id="1653850"/>
    <lineage>
        <taxon>Bacteria</taxon>
        <taxon>Pseudomonadati</taxon>
        <taxon>Planctomycetota</taxon>
        <taxon>Planctomycetia</taxon>
        <taxon>Planctomycetales</taxon>
        <taxon>Planctomycetaceae</taxon>
        <taxon>Planctomyces</taxon>
    </lineage>
</organism>
<dbReference type="GO" id="GO:0019509">
    <property type="term" value="P:L-methionine salvage from methylthioadenosine"/>
    <property type="evidence" value="ECO:0007669"/>
    <property type="project" value="TreeGrafter"/>
</dbReference>
<reference evidence="6 7" key="2">
    <citation type="submission" date="2019-08" db="EMBL/GenBank/DDBJ databases">
        <authorList>
            <person name="Henke P."/>
        </authorList>
    </citation>
    <scope>NUCLEOTIDE SEQUENCE [LARGE SCALE GENOMIC DNA]</scope>
    <source>
        <strain evidence="6">Phe10_nw2017</strain>
    </source>
</reference>
<comment type="miscellaneous">
    <text evidence="4">Although this enzyme belongs to the family of MTA phosphorylases based on sequence homology, it lacks several conserved amino acids in the substrate binding pocket that confer specificity towards MTA.</text>
</comment>
<dbReference type="Gene3D" id="3.40.50.1580">
    <property type="entry name" value="Nucleoside phosphorylase domain"/>
    <property type="match status" value="1"/>
</dbReference>
<evidence type="ECO:0000256" key="2">
    <source>
        <dbReference type="ARBA" id="ARBA00022679"/>
    </source>
</evidence>
<protein>
    <recommendedName>
        <fullName evidence="4">Purine nucleoside phosphorylase</fullName>
        <shortName evidence="4">PNP</shortName>
        <ecNumber evidence="4">2.4.2.1</ecNumber>
    </recommendedName>
</protein>
<keyword evidence="3 4" id="KW-0660">Purine salvage</keyword>
<gene>
    <name evidence="6" type="ORF">E3A20_00460</name>
</gene>
<keyword evidence="1 4" id="KW-0328">Glycosyltransferase</keyword>
<dbReference type="PANTHER" id="PTHR42679">
    <property type="entry name" value="S-METHYL-5'-THIOADENOSINE PHOSPHORYLASE"/>
    <property type="match status" value="1"/>
</dbReference>
<dbReference type="EMBL" id="SRHE01000003">
    <property type="protein sequence ID" value="TWW12707.1"/>
    <property type="molecule type" value="Genomic_DNA"/>
</dbReference>
<evidence type="ECO:0000256" key="1">
    <source>
        <dbReference type="ARBA" id="ARBA00022676"/>
    </source>
</evidence>
<dbReference type="GO" id="GO:0005829">
    <property type="term" value="C:cytosol"/>
    <property type="evidence" value="ECO:0007669"/>
    <property type="project" value="TreeGrafter"/>
</dbReference>
<accession>A0A5C6MEE8</accession>
<dbReference type="GO" id="GO:0006166">
    <property type="term" value="P:purine ribonucleoside salvage"/>
    <property type="evidence" value="ECO:0007669"/>
    <property type="project" value="UniProtKB-UniRule"/>
</dbReference>
<dbReference type="CDD" id="cd09010">
    <property type="entry name" value="MTAP_SsMTAPII_like_MTIP"/>
    <property type="match status" value="1"/>
</dbReference>
<comment type="caution">
    <text evidence="4">Lacks conserved residue(s) required for the propagation of feature annotation.</text>
</comment>
<feature type="binding site" evidence="4">
    <location>
        <position position="187"/>
    </location>
    <ligand>
        <name>phosphate</name>
        <dbReference type="ChEBI" id="CHEBI:43474"/>
    </ligand>
</feature>
<feature type="site" description="Important for substrate specificity" evidence="4">
    <location>
        <position position="224"/>
    </location>
</feature>
<dbReference type="SUPFAM" id="SSF53167">
    <property type="entry name" value="Purine and uridine phosphorylases"/>
    <property type="match status" value="1"/>
</dbReference>
<name>A0A5C6MEE8_9PLAN</name>
<dbReference type="NCBIfam" id="NF005876">
    <property type="entry name" value="PRK07823.1"/>
    <property type="match status" value="1"/>
</dbReference>
<dbReference type="HAMAP" id="MF_01963">
    <property type="entry name" value="MTAP"/>
    <property type="match status" value="1"/>
</dbReference>
<feature type="binding site" evidence="4">
    <location>
        <position position="15"/>
    </location>
    <ligand>
        <name>phosphate</name>
        <dbReference type="ChEBI" id="CHEBI:43474"/>
    </ligand>
</feature>
<evidence type="ECO:0000256" key="3">
    <source>
        <dbReference type="ARBA" id="ARBA00022726"/>
    </source>
</evidence>
<keyword evidence="7" id="KW-1185">Reference proteome</keyword>
<evidence type="ECO:0000313" key="6">
    <source>
        <dbReference type="EMBL" id="TWW12707.1"/>
    </source>
</evidence>
<feature type="binding site" evidence="4">
    <location>
        <begin position="210"/>
        <end position="212"/>
    </location>
    <ligand>
        <name>substrate</name>
    </ligand>
</feature>
<feature type="site" description="Important for substrate specificity" evidence="4">
    <location>
        <position position="168"/>
    </location>
</feature>
<comment type="catalytic activity">
    <reaction evidence="4">
        <text>a purine D-ribonucleoside + phosphate = a purine nucleobase + alpha-D-ribose 1-phosphate</text>
        <dbReference type="Rhea" id="RHEA:19805"/>
        <dbReference type="ChEBI" id="CHEBI:26386"/>
        <dbReference type="ChEBI" id="CHEBI:43474"/>
        <dbReference type="ChEBI" id="CHEBI:57720"/>
        <dbReference type="ChEBI" id="CHEBI:142355"/>
        <dbReference type="EC" id="2.4.2.1"/>
    </reaction>
</comment>
<feature type="binding site" evidence="4">
    <location>
        <position position="186"/>
    </location>
    <ligand>
        <name>substrate</name>
    </ligand>
</feature>
<dbReference type="Proteomes" id="UP000321083">
    <property type="component" value="Unassembled WGS sequence"/>
</dbReference>
<comment type="subunit">
    <text evidence="4">Homohexamer. Dimer of a homotrimer.</text>
</comment>
<dbReference type="InterPro" id="IPR000845">
    <property type="entry name" value="Nucleoside_phosphorylase_d"/>
</dbReference>
<dbReference type="EC" id="2.4.2.1" evidence="4"/>
<keyword evidence="2 4" id="KW-0808">Transferase</keyword>
<dbReference type="UniPathway" id="UPA00606"/>
<evidence type="ECO:0000313" key="7">
    <source>
        <dbReference type="Proteomes" id="UP000321083"/>
    </source>
</evidence>
<feature type="binding site" evidence="4">
    <location>
        <begin position="55"/>
        <end position="56"/>
    </location>
    <ligand>
        <name>phosphate</name>
        <dbReference type="ChEBI" id="CHEBI:43474"/>
    </ligand>
</feature>